<keyword evidence="12" id="KW-1185">Reference proteome</keyword>
<keyword evidence="7 9" id="KW-0408">Iron</keyword>
<dbReference type="PANTHER" id="PTHR30002:SF4">
    <property type="entry name" value="EPOXYQUEUOSINE REDUCTASE"/>
    <property type="match status" value="1"/>
</dbReference>
<keyword evidence="3 9" id="KW-0819">tRNA processing</keyword>
<dbReference type="HAMAP" id="MF_00916">
    <property type="entry name" value="QueG"/>
    <property type="match status" value="1"/>
</dbReference>
<feature type="binding site" evidence="9">
    <location>
        <position position="65"/>
    </location>
    <ligand>
        <name>cob(II)alamin</name>
        <dbReference type="ChEBI" id="CHEBI:16304"/>
    </ligand>
</feature>
<feature type="binding site" evidence="9">
    <location>
        <position position="199"/>
    </location>
    <ligand>
        <name>[4Fe-4S] cluster</name>
        <dbReference type="ChEBI" id="CHEBI:49883"/>
        <label>1</label>
    </ligand>
</feature>
<feature type="active site" description="Proton donor" evidence="9">
    <location>
        <position position="142"/>
    </location>
</feature>
<protein>
    <recommendedName>
        <fullName evidence="9">Epoxyqueuosine reductase</fullName>
        <ecNumber evidence="9">1.17.99.6</ecNumber>
    </recommendedName>
    <alternativeName>
        <fullName evidence="9">Queuosine biosynthesis protein QueG</fullName>
    </alternativeName>
</protein>
<dbReference type="GO" id="GO:0031419">
    <property type="term" value="F:cobalamin binding"/>
    <property type="evidence" value="ECO:0007669"/>
    <property type="project" value="UniProtKB-KW"/>
</dbReference>
<evidence type="ECO:0000256" key="6">
    <source>
        <dbReference type="ARBA" id="ARBA00023002"/>
    </source>
</evidence>
<evidence type="ECO:0000256" key="4">
    <source>
        <dbReference type="ARBA" id="ARBA00022723"/>
    </source>
</evidence>
<comment type="cofactor">
    <cofactor evidence="9">
        <name>cob(II)alamin</name>
        <dbReference type="ChEBI" id="CHEBI:16304"/>
    </cofactor>
</comment>
<dbReference type="UniPathway" id="UPA00392"/>
<gene>
    <name evidence="9" type="primary">queG</name>
    <name evidence="11" type="ORF">ETSY1_29155</name>
</gene>
<keyword evidence="9" id="KW-0170">Cobalt</keyword>
<dbReference type="GO" id="GO:0008616">
    <property type="term" value="P:tRNA queuosine(34) biosynthetic process"/>
    <property type="evidence" value="ECO:0007669"/>
    <property type="project" value="UniProtKB-UniRule"/>
</dbReference>
<comment type="subunit">
    <text evidence="9">Monomer.</text>
</comment>
<dbReference type="InterPro" id="IPR017900">
    <property type="entry name" value="4Fe4S_Fe_S_CS"/>
</dbReference>
<evidence type="ECO:0000256" key="5">
    <source>
        <dbReference type="ARBA" id="ARBA00022785"/>
    </source>
</evidence>
<comment type="cofactor">
    <cofactor evidence="9">
        <name>[4Fe-4S] cluster</name>
        <dbReference type="ChEBI" id="CHEBI:49883"/>
    </cofactor>
    <text evidence="9">Binds 2 [4Fe-4S] clusters per monomer.</text>
</comment>
<feature type="binding site" evidence="9">
    <location>
        <position position="231"/>
    </location>
    <ligand>
        <name>tRNA</name>
        <dbReference type="ChEBI" id="CHEBI:17843"/>
    </ligand>
</feature>
<comment type="similarity">
    <text evidence="9">Belongs to the QueG family.</text>
</comment>
<comment type="caution">
    <text evidence="9">Lacks conserved residue(s) required for the propagation of feature annotation.</text>
</comment>
<feature type="binding site" evidence="9">
    <location>
        <position position="202"/>
    </location>
    <ligand>
        <name>[4Fe-4S] cluster</name>
        <dbReference type="ChEBI" id="CHEBI:49883"/>
        <label>1</label>
    </ligand>
</feature>
<evidence type="ECO:0000256" key="8">
    <source>
        <dbReference type="ARBA" id="ARBA00023014"/>
    </source>
</evidence>
<dbReference type="InterPro" id="IPR004453">
    <property type="entry name" value="QueG"/>
</dbReference>
<comment type="subcellular location">
    <subcellularLocation>
        <location evidence="9">Cytoplasm</location>
    </subcellularLocation>
</comment>
<dbReference type="Pfam" id="PF13484">
    <property type="entry name" value="Fer4_16"/>
    <property type="match status" value="1"/>
</dbReference>
<dbReference type="GO" id="GO:0005737">
    <property type="term" value="C:cytoplasm"/>
    <property type="evidence" value="ECO:0007669"/>
    <property type="project" value="UniProtKB-SubCell"/>
</dbReference>
<comment type="pathway">
    <text evidence="9">tRNA modification; tRNA-queuosine biosynthesis.</text>
</comment>
<comment type="caution">
    <text evidence="11">The sequence shown here is derived from an EMBL/GenBank/DDBJ whole genome shotgun (WGS) entry which is preliminary data.</text>
</comment>
<evidence type="ECO:0000256" key="2">
    <source>
        <dbReference type="ARBA" id="ARBA00022490"/>
    </source>
</evidence>
<dbReference type="Gene3D" id="3.30.70.20">
    <property type="match status" value="1"/>
</dbReference>
<keyword evidence="9" id="KW-0846">Cobalamin</keyword>
<feature type="binding site" evidence="9">
    <location>
        <position position="196"/>
    </location>
    <ligand>
        <name>[4Fe-4S] cluster</name>
        <dbReference type="ChEBI" id="CHEBI:49883"/>
        <label>1</label>
    </ligand>
</feature>
<evidence type="ECO:0000256" key="9">
    <source>
        <dbReference type="HAMAP-Rule" id="MF_00916"/>
    </source>
</evidence>
<feature type="binding site" evidence="9">
    <location>
        <position position="222"/>
    </location>
    <ligand>
        <name>[4Fe-4S] cluster</name>
        <dbReference type="ChEBI" id="CHEBI:49883"/>
        <label>2</label>
    </ligand>
</feature>
<proteinExistence type="inferred from homology"/>
<dbReference type="PATRIC" id="fig|1429438.4.peg.5552"/>
<evidence type="ECO:0000256" key="7">
    <source>
        <dbReference type="ARBA" id="ARBA00023004"/>
    </source>
</evidence>
<dbReference type="SUPFAM" id="SSF46548">
    <property type="entry name" value="alpha-helical ferredoxin"/>
    <property type="match status" value="1"/>
</dbReference>
<dbReference type="PROSITE" id="PS51379">
    <property type="entry name" value="4FE4S_FER_2"/>
    <property type="match status" value="1"/>
</dbReference>
<feature type="binding site" evidence="9">
    <location>
        <position position="252"/>
    </location>
    <ligand>
        <name>[4Fe-4S] cluster</name>
        <dbReference type="ChEBI" id="CHEBI:49883"/>
        <label>2</label>
    </ligand>
</feature>
<comment type="catalytic activity">
    <reaction evidence="9">
        <text>epoxyqueuosine(34) in tRNA + AH2 = queuosine(34) in tRNA + A + H2O</text>
        <dbReference type="Rhea" id="RHEA:32159"/>
        <dbReference type="Rhea" id="RHEA-COMP:18571"/>
        <dbReference type="Rhea" id="RHEA-COMP:18582"/>
        <dbReference type="ChEBI" id="CHEBI:13193"/>
        <dbReference type="ChEBI" id="CHEBI:15377"/>
        <dbReference type="ChEBI" id="CHEBI:17499"/>
        <dbReference type="ChEBI" id="CHEBI:194431"/>
        <dbReference type="ChEBI" id="CHEBI:194443"/>
        <dbReference type="EC" id="1.17.99.6"/>
    </reaction>
</comment>
<evidence type="ECO:0000259" key="10">
    <source>
        <dbReference type="PROSITE" id="PS51379"/>
    </source>
</evidence>
<dbReference type="InterPro" id="IPR017896">
    <property type="entry name" value="4Fe4S_Fe-S-bd"/>
</dbReference>
<dbReference type="GO" id="GO:0046872">
    <property type="term" value="F:metal ion binding"/>
    <property type="evidence" value="ECO:0007669"/>
    <property type="project" value="UniProtKB-KW"/>
</dbReference>
<evidence type="ECO:0000256" key="3">
    <source>
        <dbReference type="ARBA" id="ARBA00022694"/>
    </source>
</evidence>
<dbReference type="PROSITE" id="PS00198">
    <property type="entry name" value="4FE4S_FER_1"/>
    <property type="match status" value="1"/>
</dbReference>
<keyword evidence="5 9" id="KW-0671">Queuosine biosynthesis</keyword>
<dbReference type="InterPro" id="IPR013542">
    <property type="entry name" value="QueG_DUF1730"/>
</dbReference>
<dbReference type="GO" id="GO:0051539">
    <property type="term" value="F:4 iron, 4 sulfur cluster binding"/>
    <property type="evidence" value="ECO:0007669"/>
    <property type="project" value="UniProtKB-KW"/>
</dbReference>
<feature type="binding site" evidence="9">
    <location>
        <position position="206"/>
    </location>
    <ligand>
        <name>[4Fe-4S] cluster</name>
        <dbReference type="ChEBI" id="CHEBI:49883"/>
        <label>2</label>
    </ligand>
</feature>
<evidence type="ECO:0000313" key="11">
    <source>
        <dbReference type="EMBL" id="ETW95808.1"/>
    </source>
</evidence>
<feature type="binding site" evidence="9">
    <location>
        <begin position="249"/>
        <end position="250"/>
    </location>
    <ligand>
        <name>cob(II)alamin</name>
        <dbReference type="ChEBI" id="CHEBI:16304"/>
    </ligand>
</feature>
<dbReference type="Pfam" id="PF08331">
    <property type="entry name" value="QueG_DUF1730"/>
    <property type="match status" value="1"/>
</dbReference>
<feature type="binding site" evidence="9">
    <location>
        <position position="163"/>
    </location>
    <ligand>
        <name>cob(II)alamin</name>
        <dbReference type="ChEBI" id="CHEBI:16304"/>
    </ligand>
</feature>
<keyword evidence="1 9" id="KW-0004">4Fe-4S</keyword>
<keyword evidence="6 9" id="KW-0560">Oxidoreductase</keyword>
<keyword evidence="8 9" id="KW-0411">Iron-sulfur</keyword>
<sequence length="365" mass="41024">MMTTPSNLSQHDLTQRIKTKALELGFDLVGITPAQGSPELAFFDRWLNAGYAGEMHYLQRNAERRRDIQQVVPGAQSIVVCGLNYDTDYPYSTGCDDPDRGWVARYAWGGDYHDHMQEKLRQLQAFVAELVPEEIASKLYVDTGPVVERVYAKYAGLGWFGKNTCILNKQLGSWLFLGELILALPLDYDRPALDHCGTCTRCIDACPTDAILEPYVLDSRKCIAYLTIELKGSIPETLRPQIGHHIFGCDICQDVCPWNRKRTLTAEAALQPQPSHVYPSLADLAQLTPQAFKAQFRGTPLERTKRRGVLRNVCVAMGNSGNESFIPLLEVLAEDEEELIREHAVWALTRLRQAPNDTTPECRIS</sequence>
<dbReference type="AlphaFoldDB" id="W4LCM3"/>
<organism evidence="11 12">
    <name type="scientific">Entotheonella factor</name>
    <dbReference type="NCBI Taxonomy" id="1429438"/>
    <lineage>
        <taxon>Bacteria</taxon>
        <taxon>Pseudomonadati</taxon>
        <taxon>Nitrospinota/Tectimicrobiota group</taxon>
        <taxon>Candidatus Tectimicrobiota</taxon>
        <taxon>Candidatus Entotheonellia</taxon>
        <taxon>Candidatus Entotheonellales</taxon>
        <taxon>Candidatus Entotheonellaceae</taxon>
        <taxon>Candidatus Entotheonella</taxon>
    </lineage>
</organism>
<feature type="binding site" evidence="9">
    <location>
        <position position="177"/>
    </location>
    <ligand>
        <name>cob(II)alamin</name>
        <dbReference type="ChEBI" id="CHEBI:16304"/>
    </ligand>
</feature>
<keyword evidence="4 9" id="KW-0479">Metal-binding</keyword>
<accession>W4LCM3</accession>
<dbReference type="FunFam" id="3.30.70.20:FF:000037">
    <property type="entry name" value="Epoxyqueuosine reductase"/>
    <property type="match status" value="1"/>
</dbReference>
<dbReference type="HOGENOM" id="CLU_030790_0_0_7"/>
<reference evidence="11 12" key="1">
    <citation type="journal article" date="2014" name="Nature">
        <title>An environmental bacterial taxon with a large and distinct metabolic repertoire.</title>
        <authorList>
            <person name="Wilson M.C."/>
            <person name="Mori T."/>
            <person name="Ruckert C."/>
            <person name="Uria A.R."/>
            <person name="Helf M.J."/>
            <person name="Takada K."/>
            <person name="Gernert C."/>
            <person name="Steffens U.A."/>
            <person name="Heycke N."/>
            <person name="Schmitt S."/>
            <person name="Rinke C."/>
            <person name="Helfrich E.J."/>
            <person name="Brachmann A.O."/>
            <person name="Gurgui C."/>
            <person name="Wakimoto T."/>
            <person name="Kracht M."/>
            <person name="Crusemann M."/>
            <person name="Hentschel U."/>
            <person name="Abe I."/>
            <person name="Matsunaga S."/>
            <person name="Kalinowski J."/>
            <person name="Takeyama H."/>
            <person name="Piel J."/>
        </authorList>
    </citation>
    <scope>NUCLEOTIDE SEQUENCE [LARGE SCALE GENOMIC DNA]</scope>
    <source>
        <strain evidence="12">TSY1</strain>
    </source>
</reference>
<comment type="function">
    <text evidence="9">Catalyzes the conversion of epoxyqueuosine (oQ) to queuosine (Q), which is a hypermodified base found in the wobble positions of tRNA(Asp), tRNA(Asn), tRNA(His) and tRNA(Tyr).</text>
</comment>
<evidence type="ECO:0000256" key="1">
    <source>
        <dbReference type="ARBA" id="ARBA00022485"/>
    </source>
</evidence>
<feature type="domain" description="4Fe-4S ferredoxin-type" evidence="10">
    <location>
        <begin position="184"/>
        <end position="215"/>
    </location>
</feature>
<dbReference type="EC" id="1.17.99.6" evidence="9"/>
<dbReference type="GO" id="GO:0052693">
    <property type="term" value="F:epoxyqueuosine reductase activity"/>
    <property type="evidence" value="ECO:0007669"/>
    <property type="project" value="UniProtKB-UniRule"/>
</dbReference>
<dbReference type="Gene3D" id="1.25.10.10">
    <property type="entry name" value="Leucine-rich Repeat Variant"/>
    <property type="match status" value="1"/>
</dbReference>
<dbReference type="EMBL" id="AZHW01000869">
    <property type="protein sequence ID" value="ETW95808.1"/>
    <property type="molecule type" value="Genomic_DNA"/>
</dbReference>
<dbReference type="NCBIfam" id="TIGR00276">
    <property type="entry name" value="tRNA epoxyqueuosine(34) reductase QueG"/>
    <property type="match status" value="1"/>
</dbReference>
<feature type="binding site" evidence="9">
    <location>
        <position position="166"/>
    </location>
    <ligand>
        <name>cob(II)alamin</name>
        <dbReference type="ChEBI" id="CHEBI:16304"/>
    </ligand>
</feature>
<feature type="binding site" evidence="9">
    <location>
        <position position="249"/>
    </location>
    <ligand>
        <name>[4Fe-4S] cluster</name>
        <dbReference type="ChEBI" id="CHEBI:49883"/>
        <label>2</label>
    </ligand>
</feature>
<keyword evidence="2 9" id="KW-0963">Cytoplasm</keyword>
<feature type="binding site" evidence="9">
    <location>
        <position position="142"/>
    </location>
    <ligand>
        <name>cob(II)alamin</name>
        <dbReference type="ChEBI" id="CHEBI:16304"/>
    </ligand>
</feature>
<dbReference type="Proteomes" id="UP000019141">
    <property type="component" value="Unassembled WGS sequence"/>
</dbReference>
<dbReference type="InterPro" id="IPR011989">
    <property type="entry name" value="ARM-like"/>
</dbReference>
<name>W4LCM3_ENTF1</name>
<evidence type="ECO:0000313" key="12">
    <source>
        <dbReference type="Proteomes" id="UP000019141"/>
    </source>
</evidence>
<feature type="binding site" evidence="9">
    <location>
        <position position="256"/>
    </location>
    <ligand>
        <name>[4Fe-4S] cluster</name>
        <dbReference type="ChEBI" id="CHEBI:49883"/>
        <label>1</label>
    </ligand>
</feature>
<dbReference type="PANTHER" id="PTHR30002">
    <property type="entry name" value="EPOXYQUEUOSINE REDUCTASE"/>
    <property type="match status" value="1"/>
</dbReference>